<name>A0A5N6IVQ6_9EURO</name>
<feature type="transmembrane region" description="Helical" evidence="1">
    <location>
        <begin position="12"/>
        <end position="30"/>
    </location>
</feature>
<gene>
    <name evidence="2" type="ORF">BDV30DRAFT_175315</name>
</gene>
<protein>
    <submittedName>
        <fullName evidence="2">Uncharacterized protein</fullName>
    </submittedName>
</protein>
<proteinExistence type="predicted"/>
<evidence type="ECO:0000313" key="2">
    <source>
        <dbReference type="EMBL" id="KAB8270084.1"/>
    </source>
</evidence>
<keyword evidence="3" id="KW-1185">Reference proteome</keyword>
<evidence type="ECO:0000256" key="1">
    <source>
        <dbReference type="SAM" id="Phobius"/>
    </source>
</evidence>
<keyword evidence="1" id="KW-1133">Transmembrane helix</keyword>
<reference evidence="2 3" key="1">
    <citation type="submission" date="2019-04" db="EMBL/GenBank/DDBJ databases">
        <title>Fungal friends and foes A comparative genomics study of 23 Aspergillus species from section Flavi.</title>
        <authorList>
            <consortium name="DOE Joint Genome Institute"/>
            <person name="Kjaerbolling I."/>
            <person name="Vesth T.C."/>
            <person name="Frisvad J.C."/>
            <person name="Nybo J.L."/>
            <person name="Theobald S."/>
            <person name="Kildgaard S."/>
            <person name="Petersen T.I."/>
            <person name="Kuo A."/>
            <person name="Sato A."/>
            <person name="Lyhne E.K."/>
            <person name="Kogle M.E."/>
            <person name="Wiebenga A."/>
            <person name="Kun R.S."/>
            <person name="Lubbers R.J."/>
            <person name="Makela M.R."/>
            <person name="Barry K."/>
            <person name="Chovatia M."/>
            <person name="Clum A."/>
            <person name="Daum C."/>
            <person name="Haridas S."/>
            <person name="He G."/>
            <person name="LaButti K."/>
            <person name="Lipzen A."/>
            <person name="Mondo S."/>
            <person name="Pangilinan J."/>
            <person name="Riley R."/>
            <person name="Salamov A."/>
            <person name="Simmons B.A."/>
            <person name="Magnuson J.K."/>
            <person name="Henrissat B."/>
            <person name="Mortensen U.H."/>
            <person name="Larsen T.O."/>
            <person name="De vries R.P."/>
            <person name="Grigoriev I.V."/>
            <person name="Machida M."/>
            <person name="Baker S.E."/>
            <person name="Andersen M.R."/>
        </authorList>
    </citation>
    <scope>NUCLEOTIDE SEQUENCE [LARGE SCALE GENOMIC DNA]</scope>
    <source>
        <strain evidence="2 3">CBS 117635</strain>
    </source>
</reference>
<sequence length="119" mass="13873">MDVCMPIVWSLFPFYLATLAHSTLCLSLALRPLVRSYNCRWVSQSEWTFWIATTPKKQRGPALCRPPLILRSRRNLDGASNNEGWSWQSTRDSWVCPRKRNHFLFIFSIVILGILRFSA</sequence>
<dbReference type="AlphaFoldDB" id="A0A5N6IVQ6"/>
<keyword evidence="1" id="KW-0472">Membrane</keyword>
<organism evidence="2 3">
    <name type="scientific">Aspergillus minisclerotigenes</name>
    <dbReference type="NCBI Taxonomy" id="656917"/>
    <lineage>
        <taxon>Eukaryota</taxon>
        <taxon>Fungi</taxon>
        <taxon>Dikarya</taxon>
        <taxon>Ascomycota</taxon>
        <taxon>Pezizomycotina</taxon>
        <taxon>Eurotiomycetes</taxon>
        <taxon>Eurotiomycetidae</taxon>
        <taxon>Eurotiales</taxon>
        <taxon>Aspergillaceae</taxon>
        <taxon>Aspergillus</taxon>
        <taxon>Aspergillus subgen. Circumdati</taxon>
    </lineage>
</organism>
<keyword evidence="1" id="KW-0812">Transmembrane</keyword>
<dbReference type="EMBL" id="ML732836">
    <property type="protein sequence ID" value="KAB8270084.1"/>
    <property type="molecule type" value="Genomic_DNA"/>
</dbReference>
<dbReference type="Proteomes" id="UP000326289">
    <property type="component" value="Unassembled WGS sequence"/>
</dbReference>
<feature type="transmembrane region" description="Helical" evidence="1">
    <location>
        <begin position="101"/>
        <end position="118"/>
    </location>
</feature>
<accession>A0A5N6IVQ6</accession>
<evidence type="ECO:0000313" key="3">
    <source>
        <dbReference type="Proteomes" id="UP000326289"/>
    </source>
</evidence>